<keyword evidence="4" id="KW-0812">Transmembrane</keyword>
<evidence type="ECO:0000256" key="5">
    <source>
        <dbReference type="ARBA" id="ARBA00022723"/>
    </source>
</evidence>
<dbReference type="EMBL" id="JBANQN010000011">
    <property type="protein sequence ID" value="KAK6775235.1"/>
    <property type="molecule type" value="Genomic_DNA"/>
</dbReference>
<dbReference type="GO" id="GO:0020037">
    <property type="term" value="F:heme binding"/>
    <property type="evidence" value="ECO:0007669"/>
    <property type="project" value="InterPro"/>
</dbReference>
<dbReference type="GO" id="GO:0004497">
    <property type="term" value="F:monooxygenase activity"/>
    <property type="evidence" value="ECO:0007669"/>
    <property type="project" value="UniProtKB-KW"/>
</dbReference>
<keyword evidence="11" id="KW-0732">Signal</keyword>
<evidence type="ECO:0000256" key="8">
    <source>
        <dbReference type="ARBA" id="ARBA00023004"/>
    </source>
</evidence>
<keyword evidence="8" id="KW-0408">Iron</keyword>
<dbReference type="InterPro" id="IPR002401">
    <property type="entry name" value="Cyt_P450_E_grp-I"/>
</dbReference>
<comment type="caution">
    <text evidence="12">The sequence shown here is derived from an EMBL/GenBank/DDBJ whole genome shotgun (WGS) entry which is preliminary data.</text>
</comment>
<keyword evidence="10" id="KW-0472">Membrane</keyword>
<feature type="signal peptide" evidence="11">
    <location>
        <begin position="1"/>
        <end position="27"/>
    </location>
</feature>
<evidence type="ECO:0000313" key="12">
    <source>
        <dbReference type="EMBL" id="KAK6775235.1"/>
    </source>
</evidence>
<dbReference type="AlphaFoldDB" id="A0AAN8STD7"/>
<evidence type="ECO:0000256" key="4">
    <source>
        <dbReference type="ARBA" id="ARBA00022692"/>
    </source>
</evidence>
<sequence>MQIFSLVSIFLFLSFLILLRKWKNSNSQTTKKLPPGPWKLPFIGSMHHIVGGYPHHVLRDLAKKYGPLMHLQLGEVCVVVVTSSEMAKQVLKTHDLAFASRPKLLVTDIITYDSDYRRQMRKICVMELLNAKNVWSFSSIRHDEVVHLIDSI</sequence>
<evidence type="ECO:0000313" key="13">
    <source>
        <dbReference type="Proteomes" id="UP001371456"/>
    </source>
</evidence>
<evidence type="ECO:0000256" key="3">
    <source>
        <dbReference type="ARBA" id="ARBA00022617"/>
    </source>
</evidence>
<name>A0AAN8STD7_SOLBU</name>
<dbReference type="GO" id="GO:0005506">
    <property type="term" value="F:iron ion binding"/>
    <property type="evidence" value="ECO:0007669"/>
    <property type="project" value="InterPro"/>
</dbReference>
<dbReference type="PANTHER" id="PTHR47955">
    <property type="entry name" value="CYTOCHROME P450 FAMILY 71 PROTEIN"/>
    <property type="match status" value="1"/>
</dbReference>
<dbReference type="GO" id="GO:0016020">
    <property type="term" value="C:membrane"/>
    <property type="evidence" value="ECO:0007669"/>
    <property type="project" value="UniProtKB-SubCell"/>
</dbReference>
<feature type="chain" id="PRO_5042832300" evidence="11">
    <location>
        <begin position="28"/>
        <end position="152"/>
    </location>
</feature>
<keyword evidence="7" id="KW-0560">Oxidoreductase</keyword>
<protein>
    <submittedName>
        <fullName evidence="12">Uncharacterized protein</fullName>
    </submittedName>
</protein>
<dbReference type="GO" id="GO:0016705">
    <property type="term" value="F:oxidoreductase activity, acting on paired donors, with incorporation or reduction of molecular oxygen"/>
    <property type="evidence" value="ECO:0007669"/>
    <property type="project" value="InterPro"/>
</dbReference>
<dbReference type="Proteomes" id="UP001371456">
    <property type="component" value="Unassembled WGS sequence"/>
</dbReference>
<proteinExistence type="inferred from homology"/>
<evidence type="ECO:0000256" key="2">
    <source>
        <dbReference type="ARBA" id="ARBA00010617"/>
    </source>
</evidence>
<keyword evidence="5" id="KW-0479">Metal-binding</keyword>
<dbReference type="Gene3D" id="1.10.630.10">
    <property type="entry name" value="Cytochrome P450"/>
    <property type="match status" value="1"/>
</dbReference>
<evidence type="ECO:0000256" key="6">
    <source>
        <dbReference type="ARBA" id="ARBA00022989"/>
    </source>
</evidence>
<dbReference type="PANTHER" id="PTHR47955:SF9">
    <property type="entry name" value="PREMNASPIRODIENE OXYGENASE-LIKE"/>
    <property type="match status" value="1"/>
</dbReference>
<evidence type="ECO:0000256" key="1">
    <source>
        <dbReference type="ARBA" id="ARBA00004370"/>
    </source>
</evidence>
<keyword evidence="6" id="KW-1133">Transmembrane helix</keyword>
<gene>
    <name evidence="12" type="ORF">RDI58_026236</name>
</gene>
<keyword evidence="13" id="KW-1185">Reference proteome</keyword>
<evidence type="ECO:0000256" key="10">
    <source>
        <dbReference type="ARBA" id="ARBA00023136"/>
    </source>
</evidence>
<accession>A0AAN8STD7</accession>
<dbReference type="InterPro" id="IPR036396">
    <property type="entry name" value="Cyt_P450_sf"/>
</dbReference>
<evidence type="ECO:0000256" key="9">
    <source>
        <dbReference type="ARBA" id="ARBA00023033"/>
    </source>
</evidence>
<dbReference type="SUPFAM" id="SSF48264">
    <property type="entry name" value="Cytochrome P450"/>
    <property type="match status" value="1"/>
</dbReference>
<dbReference type="PRINTS" id="PR00463">
    <property type="entry name" value="EP450I"/>
</dbReference>
<evidence type="ECO:0000256" key="7">
    <source>
        <dbReference type="ARBA" id="ARBA00023002"/>
    </source>
</evidence>
<dbReference type="Pfam" id="PF00067">
    <property type="entry name" value="p450"/>
    <property type="match status" value="1"/>
</dbReference>
<keyword evidence="3" id="KW-0349">Heme</keyword>
<comment type="similarity">
    <text evidence="2">Belongs to the cytochrome P450 family.</text>
</comment>
<reference evidence="12 13" key="1">
    <citation type="submission" date="2024-02" db="EMBL/GenBank/DDBJ databases">
        <title>de novo genome assembly of Solanum bulbocastanum strain 11H21.</title>
        <authorList>
            <person name="Hosaka A.J."/>
        </authorList>
    </citation>
    <scope>NUCLEOTIDE SEQUENCE [LARGE SCALE GENOMIC DNA]</scope>
    <source>
        <tissue evidence="12">Young leaves</tissue>
    </source>
</reference>
<keyword evidence="9" id="KW-0503">Monooxygenase</keyword>
<evidence type="ECO:0000256" key="11">
    <source>
        <dbReference type="SAM" id="SignalP"/>
    </source>
</evidence>
<comment type="subcellular location">
    <subcellularLocation>
        <location evidence="1">Membrane</location>
    </subcellularLocation>
</comment>
<dbReference type="InterPro" id="IPR001128">
    <property type="entry name" value="Cyt_P450"/>
</dbReference>
<organism evidence="12 13">
    <name type="scientific">Solanum bulbocastanum</name>
    <name type="common">Wild potato</name>
    <dbReference type="NCBI Taxonomy" id="147425"/>
    <lineage>
        <taxon>Eukaryota</taxon>
        <taxon>Viridiplantae</taxon>
        <taxon>Streptophyta</taxon>
        <taxon>Embryophyta</taxon>
        <taxon>Tracheophyta</taxon>
        <taxon>Spermatophyta</taxon>
        <taxon>Magnoliopsida</taxon>
        <taxon>eudicotyledons</taxon>
        <taxon>Gunneridae</taxon>
        <taxon>Pentapetalae</taxon>
        <taxon>asterids</taxon>
        <taxon>lamiids</taxon>
        <taxon>Solanales</taxon>
        <taxon>Solanaceae</taxon>
        <taxon>Solanoideae</taxon>
        <taxon>Solaneae</taxon>
        <taxon>Solanum</taxon>
    </lineage>
</organism>